<feature type="domain" description="Tryptophan synthase beta chain-like PALP" evidence="5">
    <location>
        <begin position="45"/>
        <end position="329"/>
    </location>
</feature>
<reference evidence="6" key="3">
    <citation type="submission" date="2003-09" db="EMBL/GenBank/DDBJ databases">
        <authorList>
            <person name="Emmert E.A.B."/>
            <person name="Klimowicz A.K."/>
            <person name="Thomas M.G."/>
            <person name="Handelsman J."/>
        </authorList>
    </citation>
    <scope>NUCLEOTIDE SEQUENCE</scope>
    <source>
        <strain evidence="6">UW85</strain>
    </source>
</reference>
<reference evidence="6" key="2">
    <citation type="journal article" date="1999" name="Gene">
        <title>Zwittermicin A biosynthetic cluster.</title>
        <authorList>
            <person name="Stohl E.A."/>
            <person name="Milner J.L."/>
            <person name="Handelsman J."/>
        </authorList>
    </citation>
    <scope>NUCLEOTIDE SEQUENCE</scope>
    <source>
        <strain evidence="6">UW85</strain>
    </source>
</reference>
<reference evidence="6" key="4">
    <citation type="journal article" date="2004" name="Appl. Environ. Microbiol.">
        <title>Genetics of zwittermicin a production by Bacillus cereus.</title>
        <authorList>
            <person name="Emmert E.A."/>
            <person name="Klimowicz A.K."/>
            <person name="Thomas M.G."/>
            <person name="Handelsman J."/>
        </authorList>
    </citation>
    <scope>NUCLEOTIDE SEQUENCE</scope>
    <source>
        <strain evidence="6">UW85</strain>
    </source>
</reference>
<dbReference type="BioCyc" id="MetaCyc:MONOMER-19436"/>
<evidence type="ECO:0000256" key="4">
    <source>
        <dbReference type="ARBA" id="ARBA00022898"/>
    </source>
</evidence>
<dbReference type="SUPFAM" id="SSF53686">
    <property type="entry name" value="Tryptophan synthase beta subunit-like PLP-dependent enzymes"/>
    <property type="match status" value="1"/>
</dbReference>
<dbReference type="EMBL" id="FJ430564">
    <property type="protein sequence ID" value="ACM79820.1"/>
    <property type="molecule type" value="Genomic_DNA"/>
</dbReference>
<evidence type="ECO:0000313" key="6">
    <source>
        <dbReference type="EMBL" id="ACM79820.1"/>
    </source>
</evidence>
<comment type="cofactor">
    <cofactor evidence="1">
        <name>pyridoxal 5'-phosphate</name>
        <dbReference type="ChEBI" id="CHEBI:597326"/>
    </cofactor>
</comment>
<dbReference type="GO" id="GO:0016740">
    <property type="term" value="F:transferase activity"/>
    <property type="evidence" value="ECO:0007669"/>
    <property type="project" value="UniProtKB-KW"/>
</dbReference>
<sequence length="360" mass="40955">MSFRYKFYLKYIRKNIYTYLSLIIFLDFNQERKQIMLKKLESLERVIGNTPMIKLEHEKINLYAKLEYYNLMNSVKVRAAYHILKSAINRGEVNENSTIIESSSGNFAVALATLCRYIGLKFIPVIDPNINDSYENFLRATSYQVANVDERDETGGYLLTRLNKVKELLNTIPNAYWTNQYNNADNFEAHYQGIGGEISNDFKQLDYAFIGVSTGGTIAGVSTRLKEKFPNIKIIAVDSQGSIIFGDKPRKRYIPGIGASMIPGMVKKALIDDVMIVPEVHTVAGCYELFNKHAIFAGGSSGTSYYAIQKYFENRDVQNTPNVVFLCPDNGQAYTSTIYNVEWVEWLNTQKSVEDQLVSL</sequence>
<name>C0JRG0_BACCE</name>
<evidence type="ECO:0000259" key="5">
    <source>
        <dbReference type="Pfam" id="PF00291"/>
    </source>
</evidence>
<reference evidence="6" key="1">
    <citation type="journal article" date="1996" name="J. Bacteriol.">
        <title>Zwittermicin A resistance gene from Bacillus cereus.</title>
        <authorList>
            <person name="Milner J.L."/>
            <person name="Stohl E.A."/>
            <person name="Handelsman J."/>
        </authorList>
    </citation>
    <scope>NUCLEOTIDE SEQUENCE</scope>
    <source>
        <strain evidence="6">UW85</strain>
    </source>
</reference>
<dbReference type="Pfam" id="PF00291">
    <property type="entry name" value="PALP"/>
    <property type="match status" value="1"/>
</dbReference>
<dbReference type="GO" id="GO:1901605">
    <property type="term" value="P:alpha-amino acid metabolic process"/>
    <property type="evidence" value="ECO:0007669"/>
    <property type="project" value="UniProtKB-ARBA"/>
</dbReference>
<organism evidence="6">
    <name type="scientific">Bacillus cereus</name>
    <dbReference type="NCBI Taxonomy" id="1396"/>
    <lineage>
        <taxon>Bacteria</taxon>
        <taxon>Bacillati</taxon>
        <taxon>Bacillota</taxon>
        <taxon>Bacilli</taxon>
        <taxon>Bacillales</taxon>
        <taxon>Bacillaceae</taxon>
        <taxon>Bacillus</taxon>
        <taxon>Bacillus cereus group</taxon>
    </lineage>
</organism>
<dbReference type="InterPro" id="IPR023927">
    <property type="entry name" value="SbnA"/>
</dbReference>
<evidence type="ECO:0000256" key="1">
    <source>
        <dbReference type="ARBA" id="ARBA00001933"/>
    </source>
</evidence>
<dbReference type="PANTHER" id="PTHR10314">
    <property type="entry name" value="CYSTATHIONINE BETA-SYNTHASE"/>
    <property type="match status" value="1"/>
</dbReference>
<dbReference type="Gene3D" id="3.40.50.1100">
    <property type="match status" value="2"/>
</dbReference>
<evidence type="ECO:0000256" key="2">
    <source>
        <dbReference type="ARBA" id="ARBA00011738"/>
    </source>
</evidence>
<dbReference type="InterPro" id="IPR036052">
    <property type="entry name" value="TrpB-like_PALP_sf"/>
</dbReference>
<dbReference type="InterPro" id="IPR001926">
    <property type="entry name" value="TrpB-like_PALP"/>
</dbReference>
<dbReference type="AlphaFoldDB" id="C0JRG0"/>
<dbReference type="SMR" id="C0JRG0"/>
<accession>C0JRG0</accession>
<keyword evidence="4" id="KW-0663">Pyridoxal phosphate</keyword>
<proteinExistence type="predicted"/>
<evidence type="ECO:0000256" key="3">
    <source>
        <dbReference type="ARBA" id="ARBA00022679"/>
    </source>
</evidence>
<keyword evidence="3" id="KW-0808">Transferase</keyword>
<dbReference type="NCBIfam" id="TIGR03945">
    <property type="entry name" value="PLP_SbnA_fam"/>
    <property type="match status" value="1"/>
</dbReference>
<dbReference type="CDD" id="cd01561">
    <property type="entry name" value="CBS_like"/>
    <property type="match status" value="1"/>
</dbReference>
<reference evidence="6" key="5">
    <citation type="submission" date="2008-10" db="EMBL/GenBank/DDBJ databases">
        <authorList>
            <person name="Kevany B.M."/>
            <person name="Rasko D.A."/>
            <person name="Thomas M.G."/>
        </authorList>
    </citation>
    <scope>NUCLEOTIDE SEQUENCE</scope>
    <source>
        <strain evidence="6">UW85</strain>
    </source>
</reference>
<comment type="subunit">
    <text evidence="2">Homodimer.</text>
</comment>
<reference evidence="6" key="6">
    <citation type="journal article" date="2009" name="Appl. Environ. Microbiol.">
        <title>Characterization of the complete zwittermicin A biosynthesis gene cluster from Bacillus cereus.</title>
        <authorList>
            <person name="Kevany B.M."/>
            <person name="Rasko D.A."/>
            <person name="Thomas M.G."/>
        </authorList>
    </citation>
    <scope>NUCLEOTIDE SEQUENCE</scope>
    <source>
        <strain evidence="6">UW85</strain>
    </source>
</reference>
<dbReference type="InterPro" id="IPR050214">
    <property type="entry name" value="Cys_Synth/Cystath_Beta-Synth"/>
</dbReference>
<gene>
    <name evidence="6" type="primary">zmaU</name>
</gene>
<protein>
    <submittedName>
        <fullName evidence="6">ZmaU</fullName>
    </submittedName>
</protein>